<evidence type="ECO:0000256" key="3">
    <source>
        <dbReference type="ARBA" id="ARBA00022448"/>
    </source>
</evidence>
<evidence type="ECO:0000313" key="10">
    <source>
        <dbReference type="Proteomes" id="UP000651668"/>
    </source>
</evidence>
<reference evidence="9" key="1">
    <citation type="journal article" date="2014" name="Int. J. Syst. Evol. Microbiol.">
        <title>Complete genome sequence of Corynebacterium casei LMG S-19264T (=DSM 44701T), isolated from a smear-ripened cheese.</title>
        <authorList>
            <consortium name="US DOE Joint Genome Institute (JGI-PGF)"/>
            <person name="Walter F."/>
            <person name="Albersmeier A."/>
            <person name="Kalinowski J."/>
            <person name="Ruckert C."/>
        </authorList>
    </citation>
    <scope>NUCLEOTIDE SEQUENCE</scope>
    <source>
        <strain evidence="9">CGMCC 1.15343</strain>
    </source>
</reference>
<sequence length="429" mass="48866">MFAQSIVKAEQPLTNATLQQCIDYALSNRPEVKQSVLDEEIADRDIKSALSGWLPQVSASGSFNHNFKQQSQVLTTNGVSSLLTFGAKNTSSLVLQADQQFLNAGLIQASKSAKYFRQQYRQNTEANRINTVVEVSKAYYDILTSNEQLNIINENIARLQKQLKDASAQYEAGLVDKTDFQRAQISLSNSLADKKRTEELVKYKYAYLKELIGYQGKENFTLSFTAADMEKDVLIDTAQVLDYQNRVEFRLLETQRELQSINTSYNKWSYLPTLSGFYNYGFNYQNQELSNLYDKNYPSSILGLRLTLPIFAGGKRTHEIKKAQLQEQRVDLDIENVKNQINTQYEAAIATYKANLNDLRTNRDNVEISRSVYNTIKLQYDEGIKTYLDLMTSETDLRTAQLNYLNSLYSLLASKLDVKQALGTITVNQ</sequence>
<evidence type="ECO:0000256" key="6">
    <source>
        <dbReference type="ARBA" id="ARBA00023136"/>
    </source>
</evidence>
<dbReference type="Proteomes" id="UP000651668">
    <property type="component" value="Unassembled WGS sequence"/>
</dbReference>
<evidence type="ECO:0000256" key="2">
    <source>
        <dbReference type="ARBA" id="ARBA00007613"/>
    </source>
</evidence>
<dbReference type="PANTHER" id="PTHR30026">
    <property type="entry name" value="OUTER MEMBRANE PROTEIN TOLC"/>
    <property type="match status" value="1"/>
</dbReference>
<keyword evidence="10" id="KW-1185">Reference proteome</keyword>
<name>A0A916UCS8_9SPHI</name>
<gene>
    <name evidence="9" type="ORF">GCM10011387_22950</name>
</gene>
<dbReference type="Pfam" id="PF02321">
    <property type="entry name" value="OEP"/>
    <property type="match status" value="2"/>
</dbReference>
<keyword evidence="3" id="KW-0813">Transport</keyword>
<comment type="subcellular location">
    <subcellularLocation>
        <location evidence="1">Cell outer membrane</location>
    </subcellularLocation>
</comment>
<dbReference type="SUPFAM" id="SSF56954">
    <property type="entry name" value="Outer membrane efflux proteins (OEP)"/>
    <property type="match status" value="1"/>
</dbReference>
<keyword evidence="8" id="KW-0175">Coiled coil</keyword>
<feature type="coiled-coil region" evidence="8">
    <location>
        <begin position="142"/>
        <end position="169"/>
    </location>
</feature>
<keyword evidence="4" id="KW-1134">Transmembrane beta strand</keyword>
<dbReference type="EMBL" id="BMIL01000007">
    <property type="protein sequence ID" value="GGC68978.1"/>
    <property type="molecule type" value="Genomic_DNA"/>
</dbReference>
<comment type="similarity">
    <text evidence="2">Belongs to the outer membrane factor (OMF) (TC 1.B.17) family.</text>
</comment>
<dbReference type="InterPro" id="IPR051906">
    <property type="entry name" value="TolC-like"/>
</dbReference>
<dbReference type="GO" id="GO:0015562">
    <property type="term" value="F:efflux transmembrane transporter activity"/>
    <property type="evidence" value="ECO:0007669"/>
    <property type="project" value="InterPro"/>
</dbReference>
<dbReference type="GO" id="GO:1990281">
    <property type="term" value="C:efflux pump complex"/>
    <property type="evidence" value="ECO:0007669"/>
    <property type="project" value="TreeGrafter"/>
</dbReference>
<evidence type="ECO:0000256" key="4">
    <source>
        <dbReference type="ARBA" id="ARBA00022452"/>
    </source>
</evidence>
<dbReference type="Gene3D" id="1.20.1600.10">
    <property type="entry name" value="Outer membrane efflux proteins (OEP)"/>
    <property type="match status" value="1"/>
</dbReference>
<reference evidence="9" key="2">
    <citation type="submission" date="2020-09" db="EMBL/GenBank/DDBJ databases">
        <authorList>
            <person name="Sun Q."/>
            <person name="Zhou Y."/>
        </authorList>
    </citation>
    <scope>NUCLEOTIDE SEQUENCE</scope>
    <source>
        <strain evidence="9">CGMCC 1.15343</strain>
    </source>
</reference>
<dbReference type="InterPro" id="IPR003423">
    <property type="entry name" value="OMP_efflux"/>
</dbReference>
<accession>A0A916UCS8</accession>
<evidence type="ECO:0000256" key="8">
    <source>
        <dbReference type="SAM" id="Coils"/>
    </source>
</evidence>
<evidence type="ECO:0000256" key="7">
    <source>
        <dbReference type="ARBA" id="ARBA00023237"/>
    </source>
</evidence>
<keyword evidence="5" id="KW-0812">Transmembrane</keyword>
<organism evidence="9 10">
    <name type="scientific">Pedobacter quisquiliarum</name>
    <dbReference type="NCBI Taxonomy" id="1834438"/>
    <lineage>
        <taxon>Bacteria</taxon>
        <taxon>Pseudomonadati</taxon>
        <taxon>Bacteroidota</taxon>
        <taxon>Sphingobacteriia</taxon>
        <taxon>Sphingobacteriales</taxon>
        <taxon>Sphingobacteriaceae</taxon>
        <taxon>Pedobacter</taxon>
    </lineage>
</organism>
<dbReference type="AlphaFoldDB" id="A0A916UCS8"/>
<dbReference type="GO" id="GO:0009279">
    <property type="term" value="C:cell outer membrane"/>
    <property type="evidence" value="ECO:0007669"/>
    <property type="project" value="UniProtKB-SubCell"/>
</dbReference>
<keyword evidence="6" id="KW-0472">Membrane</keyword>
<dbReference type="GO" id="GO:0015288">
    <property type="term" value="F:porin activity"/>
    <property type="evidence" value="ECO:0007669"/>
    <property type="project" value="TreeGrafter"/>
</dbReference>
<evidence type="ECO:0000256" key="1">
    <source>
        <dbReference type="ARBA" id="ARBA00004442"/>
    </source>
</evidence>
<proteinExistence type="inferred from homology"/>
<feature type="coiled-coil region" evidence="8">
    <location>
        <begin position="315"/>
        <end position="369"/>
    </location>
</feature>
<evidence type="ECO:0000313" key="9">
    <source>
        <dbReference type="EMBL" id="GGC68978.1"/>
    </source>
</evidence>
<dbReference type="PANTHER" id="PTHR30026:SF20">
    <property type="entry name" value="OUTER MEMBRANE PROTEIN TOLC"/>
    <property type="match status" value="1"/>
</dbReference>
<evidence type="ECO:0000256" key="5">
    <source>
        <dbReference type="ARBA" id="ARBA00022692"/>
    </source>
</evidence>
<comment type="caution">
    <text evidence="9">The sequence shown here is derived from an EMBL/GenBank/DDBJ whole genome shotgun (WGS) entry which is preliminary data.</text>
</comment>
<keyword evidence="7" id="KW-0998">Cell outer membrane</keyword>
<protein>
    <submittedName>
        <fullName evidence="9">Transporter</fullName>
    </submittedName>
</protein>